<feature type="domain" description="ESPR" evidence="2">
    <location>
        <begin position="1"/>
        <end position="47"/>
    </location>
</feature>
<dbReference type="InterPro" id="IPR011049">
    <property type="entry name" value="Serralysin-like_metalloprot_C"/>
</dbReference>
<feature type="domain" description="Trimeric autotransporter adhesin YadA-like head" evidence="1">
    <location>
        <begin position="435"/>
        <end position="450"/>
    </location>
</feature>
<dbReference type="Proteomes" id="UP001231736">
    <property type="component" value="Unassembled WGS sequence"/>
</dbReference>
<feature type="domain" description="Trimeric autotransporter adhesin YadA-like head" evidence="1">
    <location>
        <begin position="326"/>
        <end position="350"/>
    </location>
</feature>
<evidence type="ECO:0000313" key="4">
    <source>
        <dbReference type="Proteomes" id="UP001231736"/>
    </source>
</evidence>
<protein>
    <submittedName>
        <fullName evidence="3">ESPR-type extended signal peptide-containing protein</fullName>
    </submittedName>
</protein>
<dbReference type="RefSeq" id="WP_306387382.1">
    <property type="nucleotide sequence ID" value="NZ_JASAYT010000011.1"/>
</dbReference>
<dbReference type="Gene3D" id="2.150.10.10">
    <property type="entry name" value="Serralysin-like metalloprotease, C-terminal"/>
    <property type="match status" value="3"/>
</dbReference>
<feature type="non-terminal residue" evidence="3">
    <location>
        <position position="773"/>
    </location>
</feature>
<dbReference type="InterPro" id="IPR024973">
    <property type="entry name" value="ESPR"/>
</dbReference>
<dbReference type="Pfam" id="PF13018">
    <property type="entry name" value="ESPR"/>
    <property type="match status" value="1"/>
</dbReference>
<evidence type="ECO:0000259" key="2">
    <source>
        <dbReference type="Pfam" id="PF13018"/>
    </source>
</evidence>
<dbReference type="AlphaFoldDB" id="A0AAJ6P2F9"/>
<feature type="domain" description="Trimeric autotransporter adhesin YadA-like head" evidence="1">
    <location>
        <begin position="674"/>
        <end position="698"/>
    </location>
</feature>
<gene>
    <name evidence="3" type="ORF">QJU97_04415</name>
</gene>
<dbReference type="GO" id="GO:0019867">
    <property type="term" value="C:outer membrane"/>
    <property type="evidence" value="ECO:0007669"/>
    <property type="project" value="InterPro"/>
</dbReference>
<dbReference type="Pfam" id="PF05658">
    <property type="entry name" value="YadA_head"/>
    <property type="match status" value="4"/>
</dbReference>
<organism evidence="3 4">
    <name type="scientific">Phocoenobacter skyensis</name>
    <dbReference type="NCBI Taxonomy" id="97481"/>
    <lineage>
        <taxon>Bacteria</taxon>
        <taxon>Pseudomonadati</taxon>
        <taxon>Pseudomonadota</taxon>
        <taxon>Gammaproteobacteria</taxon>
        <taxon>Pasteurellales</taxon>
        <taxon>Pasteurellaceae</taxon>
        <taxon>Phocoenobacter</taxon>
    </lineage>
</organism>
<evidence type="ECO:0000313" key="3">
    <source>
        <dbReference type="EMBL" id="MDP8174704.1"/>
    </source>
</evidence>
<proteinExistence type="predicted"/>
<feature type="domain" description="Trimeric autotransporter adhesin YadA-like head" evidence="1">
    <location>
        <begin position="453"/>
        <end position="471"/>
    </location>
</feature>
<dbReference type="EMBL" id="JASAYT010000011">
    <property type="protein sequence ID" value="MDP8174704.1"/>
    <property type="molecule type" value="Genomic_DNA"/>
</dbReference>
<comment type="caution">
    <text evidence="3">The sequence shown here is derived from an EMBL/GenBank/DDBJ whole genome shotgun (WGS) entry which is preliminary data.</text>
</comment>
<evidence type="ECO:0000259" key="1">
    <source>
        <dbReference type="Pfam" id="PF05658"/>
    </source>
</evidence>
<name>A0AAJ6P2F9_9PAST</name>
<accession>A0AAJ6P2F9</accession>
<reference evidence="3" key="1">
    <citation type="journal article" date="2023" name="Front. Microbiol.">
        <title>Phylogeography and host specificity of Pasteurellaceae pathogenic to sea-farmed fish in the north-east Atlantic.</title>
        <authorList>
            <person name="Gulla S."/>
            <person name="Colquhoun D.J."/>
            <person name="Olsen A.B."/>
            <person name="Spilsberg B."/>
            <person name="Lagesen K."/>
            <person name="Aakesson C.P."/>
            <person name="Strom S."/>
            <person name="Manji F."/>
            <person name="Birkbeck T.H."/>
            <person name="Nilsen H.K."/>
        </authorList>
    </citation>
    <scope>NUCLEOTIDE SEQUENCE</scope>
    <source>
        <strain evidence="3">98B1</strain>
    </source>
</reference>
<dbReference type="InterPro" id="IPR008640">
    <property type="entry name" value="Adhesin_Head_dom"/>
</dbReference>
<sequence>MNSIYKIVFNKATQTFTAVSELAKGATKTQSQSAKQAGTFLPKFAKIALAISMVLGFSTSAIAVTDAEFNALKQQVEALKAQKTYVHVNKTGQVQTGNNTNLDTIDGVGGAKAISSMTLGIGAKVGKSAKYGINISTESGNVVSARKGMILGGANNIVKNIDDEAEGYKKRGRVIVGGHHNTVSSGDGIILGGFNNTVANANGVTLKNGNKDNRGGAIVGGHHNVVSGGDAIALGGGTSQWADGTPAPELYNEAGGENSGVLAGHGNKTYGFNSVVLGGSQNIAGDEAKRGEIERGQEKNQAVVGGSKNKALGINAIVVGGNNNVASGRNSVAMGVRSLAAGIGSLALGGLTEKKLADLINAGDYEGIVKEYKDAFSIADITELDGMSQTAEKNVFILEKVAEFQKENQGGKAYTDGSVAIGSGTIAGKENGTEEAVAMGYRAKATGNKSMTLGFDSRAEAVNSVALGTNALVKKDAKYGINISTESGNVVSARKGMILGGANNIVKNIDDEAEGYKKRGRVIVGGHHNTVSSGDGIILGGFNNTVANANGVTLKNGNKDNRGGAIVGGHHNVVSGGDAIALGGGTSQWADGTPAPELYNEAGGENSGVLAGHGNKTYGFNSVVLGGSQNIAGDEAKRGEIERGQEKNQAVVGGSKNKALGINAIVVGGNNNVASGRNSVAMGVRSLAAGIGSLALGGLTEKKLADLINAGDYEGIVKEYKDAFSIADITELDGMSQTAEKNVFILEKVAEFQKENQGGKAYTDGSVAIGSGT</sequence>